<dbReference type="PIRSF" id="PIRSF037053">
    <property type="entry name" value="UCP037053"/>
    <property type="match status" value="1"/>
</dbReference>
<dbReference type="HOGENOM" id="CLU_159088_1_0_2"/>
<gene>
    <name evidence="2" type="ORF">MSBR3_3389</name>
</gene>
<evidence type="ECO:0008006" key="4">
    <source>
        <dbReference type="Google" id="ProtNLM"/>
    </source>
</evidence>
<dbReference type="PATRIC" id="fig|1434107.4.peg.4257"/>
<dbReference type="AlphaFoldDB" id="A0A0E3SQ06"/>
<accession>A0A0E3SQ06</accession>
<dbReference type="InterPro" id="IPR019209">
    <property type="entry name" value="DUF2098"/>
</dbReference>
<keyword evidence="3" id="KW-1185">Reference proteome</keyword>
<dbReference type="Proteomes" id="UP000033066">
    <property type="component" value="Chromosome"/>
</dbReference>
<dbReference type="Pfam" id="PF09871">
    <property type="entry name" value="DUF2098"/>
    <property type="match status" value="1"/>
</dbReference>
<dbReference type="RefSeq" id="WP_230627619.1">
    <property type="nucleotide sequence ID" value="NZ_CP009517.1"/>
</dbReference>
<dbReference type="InterPro" id="IPR017099">
    <property type="entry name" value="UCP037053"/>
</dbReference>
<evidence type="ECO:0000313" key="3">
    <source>
        <dbReference type="Proteomes" id="UP000033066"/>
    </source>
</evidence>
<feature type="region of interest" description="Disordered" evidence="1">
    <location>
        <begin position="101"/>
        <end position="124"/>
    </location>
</feature>
<reference evidence="2" key="1">
    <citation type="submission" date="2014-07" db="EMBL/GenBank/DDBJ databases">
        <title>Methanogenic archaea and the global carbon cycle.</title>
        <authorList>
            <person name="Henriksen J.R."/>
            <person name="Luke J."/>
            <person name="Reinhart S."/>
            <person name="Benedict M.N."/>
            <person name="Youngblut N.D."/>
            <person name="Metcalf M.E."/>
            <person name="Whitaker R.J."/>
            <person name="Metcalf W.W."/>
        </authorList>
    </citation>
    <scope>NUCLEOTIDE SEQUENCE [LARGE SCALE GENOMIC DNA]</scope>
    <source>
        <strain evidence="2">3</strain>
    </source>
</reference>
<organism evidence="2 3">
    <name type="scientific">Methanosarcina barkeri 3</name>
    <dbReference type="NCBI Taxonomy" id="1434107"/>
    <lineage>
        <taxon>Archaea</taxon>
        <taxon>Methanobacteriati</taxon>
        <taxon>Methanobacteriota</taxon>
        <taxon>Stenosarchaea group</taxon>
        <taxon>Methanomicrobia</taxon>
        <taxon>Methanosarcinales</taxon>
        <taxon>Methanosarcinaceae</taxon>
        <taxon>Methanosarcina</taxon>
    </lineage>
</organism>
<protein>
    <recommendedName>
        <fullName evidence="4">DUF2098 domain-containing protein</fullName>
    </recommendedName>
</protein>
<evidence type="ECO:0000256" key="1">
    <source>
        <dbReference type="SAM" id="MobiDB-lite"/>
    </source>
</evidence>
<proteinExistence type="predicted"/>
<dbReference type="KEGG" id="mbak:MSBR3_3389"/>
<dbReference type="GeneID" id="24791052"/>
<sequence>MQGLKSQRPGSLRGESMVDAELITAVGRNKKPIKAGDAVKYVNSDTVSRVTAIKKDEQGKVWVLLESTGLWYREETLEPTELKAKEKKEEREFTAEELEERFRKERETMQGFNLEKAGGGGAGG</sequence>
<evidence type="ECO:0000313" key="2">
    <source>
        <dbReference type="EMBL" id="AKB83967.1"/>
    </source>
</evidence>
<name>A0A0E3SQ06_METBA</name>
<dbReference type="EMBL" id="CP009517">
    <property type="protein sequence ID" value="AKB83967.1"/>
    <property type="molecule type" value="Genomic_DNA"/>
</dbReference>